<evidence type="ECO:0000256" key="7">
    <source>
        <dbReference type="ARBA" id="ARBA00038093"/>
    </source>
</evidence>
<dbReference type="Proteomes" id="UP000197334">
    <property type="component" value="Unassembled WGS sequence"/>
</dbReference>
<keyword evidence="6 8" id="KW-0460">Magnesium</keyword>
<dbReference type="Pfam" id="PF01850">
    <property type="entry name" value="PIN"/>
    <property type="match status" value="1"/>
</dbReference>
<dbReference type="InterPro" id="IPR002716">
    <property type="entry name" value="PIN_dom"/>
</dbReference>
<dbReference type="Gene3D" id="3.40.50.1010">
    <property type="entry name" value="5'-nuclease"/>
    <property type="match status" value="1"/>
</dbReference>
<evidence type="ECO:0000313" key="10">
    <source>
        <dbReference type="EMBL" id="OWV30110.1"/>
    </source>
</evidence>
<keyword evidence="3 8" id="KW-0540">Nuclease</keyword>
<dbReference type="GO" id="GO:0090729">
    <property type="term" value="F:toxin activity"/>
    <property type="evidence" value="ECO:0007669"/>
    <property type="project" value="UniProtKB-KW"/>
</dbReference>
<evidence type="ECO:0000256" key="6">
    <source>
        <dbReference type="ARBA" id="ARBA00022842"/>
    </source>
</evidence>
<keyword evidence="8" id="KW-0800">Toxin</keyword>
<dbReference type="GO" id="GO:0016787">
    <property type="term" value="F:hydrolase activity"/>
    <property type="evidence" value="ECO:0007669"/>
    <property type="project" value="UniProtKB-KW"/>
</dbReference>
<keyword evidence="11" id="KW-1185">Reference proteome</keyword>
<comment type="caution">
    <text evidence="10">The sequence shown here is derived from an EMBL/GenBank/DDBJ whole genome shotgun (WGS) entry which is preliminary data.</text>
</comment>
<accession>A0A246S2M8</accession>
<dbReference type="EC" id="3.1.-.-" evidence="8"/>
<feature type="binding site" evidence="8">
    <location>
        <position position="5"/>
    </location>
    <ligand>
        <name>Mg(2+)</name>
        <dbReference type="ChEBI" id="CHEBI:18420"/>
    </ligand>
</feature>
<dbReference type="InterPro" id="IPR050556">
    <property type="entry name" value="Type_II_TA_system_RNase"/>
</dbReference>
<dbReference type="EMBL" id="JPUA01000025">
    <property type="protein sequence ID" value="OWV30110.1"/>
    <property type="molecule type" value="Genomic_DNA"/>
</dbReference>
<feature type="domain" description="PIN" evidence="9">
    <location>
        <begin position="2"/>
        <end position="127"/>
    </location>
</feature>
<evidence type="ECO:0000256" key="2">
    <source>
        <dbReference type="ARBA" id="ARBA00022649"/>
    </source>
</evidence>
<evidence type="ECO:0000259" key="9">
    <source>
        <dbReference type="Pfam" id="PF01850"/>
    </source>
</evidence>
<organism evidence="10 11">
    <name type="scientific">Halomonas campaniensis</name>
    <dbReference type="NCBI Taxonomy" id="213554"/>
    <lineage>
        <taxon>Bacteria</taxon>
        <taxon>Pseudomonadati</taxon>
        <taxon>Pseudomonadota</taxon>
        <taxon>Gammaproteobacteria</taxon>
        <taxon>Oceanospirillales</taxon>
        <taxon>Halomonadaceae</taxon>
        <taxon>Halomonas</taxon>
    </lineage>
</organism>
<dbReference type="GO" id="GO:0000287">
    <property type="term" value="F:magnesium ion binding"/>
    <property type="evidence" value="ECO:0007669"/>
    <property type="project" value="UniProtKB-UniRule"/>
</dbReference>
<comment type="function">
    <text evidence="8">Toxic component of a toxin-antitoxin (TA) system. An RNase.</text>
</comment>
<dbReference type="CDD" id="cd18731">
    <property type="entry name" value="PIN_NgFitB-like"/>
    <property type="match status" value="1"/>
</dbReference>
<evidence type="ECO:0000256" key="4">
    <source>
        <dbReference type="ARBA" id="ARBA00022723"/>
    </source>
</evidence>
<dbReference type="AlphaFoldDB" id="A0A246S2M8"/>
<dbReference type="PANTHER" id="PTHR33653">
    <property type="entry name" value="RIBONUCLEASE VAPC2"/>
    <property type="match status" value="1"/>
</dbReference>
<keyword evidence="4 8" id="KW-0479">Metal-binding</keyword>
<dbReference type="SUPFAM" id="SSF88723">
    <property type="entry name" value="PIN domain-like"/>
    <property type="match status" value="1"/>
</dbReference>
<dbReference type="PANTHER" id="PTHR33653:SF1">
    <property type="entry name" value="RIBONUCLEASE VAPC2"/>
    <property type="match status" value="1"/>
</dbReference>
<dbReference type="InterPro" id="IPR029060">
    <property type="entry name" value="PIN-like_dom_sf"/>
</dbReference>
<proteinExistence type="inferred from homology"/>
<evidence type="ECO:0000256" key="3">
    <source>
        <dbReference type="ARBA" id="ARBA00022722"/>
    </source>
</evidence>
<sequence>MIILDTNILSELMRPAPNMRVVNWLNAEEPLGVTITAITGAEILYGIERLPDGKRKQRFAQLAAEMFEEDFTERILPFDEVAAAYYATLVADSERSGRVVHSADAQIAAICQQHHAQLATRNVKDFKYLDIPIITPWQVE</sequence>
<dbReference type="HAMAP" id="MF_00265">
    <property type="entry name" value="VapC_Nob1"/>
    <property type="match status" value="1"/>
</dbReference>
<protein>
    <recommendedName>
        <fullName evidence="8">Ribonuclease VapC</fullName>
        <shortName evidence="8">RNase VapC</shortName>
        <ecNumber evidence="8">3.1.-.-</ecNumber>
    </recommendedName>
    <alternativeName>
        <fullName evidence="8">Toxin VapC</fullName>
    </alternativeName>
</protein>
<evidence type="ECO:0000256" key="1">
    <source>
        <dbReference type="ARBA" id="ARBA00001946"/>
    </source>
</evidence>
<keyword evidence="2 8" id="KW-1277">Toxin-antitoxin system</keyword>
<gene>
    <name evidence="8" type="primary">vapC</name>
    <name evidence="10" type="ORF">JI62_08485</name>
</gene>
<evidence type="ECO:0000256" key="5">
    <source>
        <dbReference type="ARBA" id="ARBA00022801"/>
    </source>
</evidence>
<dbReference type="OrthoDB" id="9804823at2"/>
<name>A0A246S2M8_9GAMM</name>
<dbReference type="GO" id="GO:0004540">
    <property type="term" value="F:RNA nuclease activity"/>
    <property type="evidence" value="ECO:0007669"/>
    <property type="project" value="InterPro"/>
</dbReference>
<reference evidence="10 11" key="1">
    <citation type="submission" date="2014-08" db="EMBL/GenBank/DDBJ databases">
        <title>Draft genome sequence of a novel L-asparaginase producing marine bacterium, Halomonas campaniensis.</title>
        <authorList>
            <person name="Sundarakrishnan B."/>
            <person name="Moushumi Priya A."/>
            <person name="Raman G."/>
            <person name="Sakthivel N."/>
            <person name="Park S."/>
            <person name="Jayachandran S."/>
        </authorList>
    </citation>
    <scope>NUCLEOTIDE SEQUENCE [LARGE SCALE GENOMIC DNA]</scope>
    <source>
        <strain evidence="10 11">SK03</strain>
    </source>
</reference>
<evidence type="ECO:0000256" key="8">
    <source>
        <dbReference type="HAMAP-Rule" id="MF_00265"/>
    </source>
</evidence>
<evidence type="ECO:0000313" key="11">
    <source>
        <dbReference type="Proteomes" id="UP000197334"/>
    </source>
</evidence>
<comment type="similarity">
    <text evidence="7 8">Belongs to the PINc/VapC protein family.</text>
</comment>
<dbReference type="RefSeq" id="WP_088699759.1">
    <property type="nucleotide sequence ID" value="NZ_JPUA01000025.1"/>
</dbReference>
<keyword evidence="5 8" id="KW-0378">Hydrolase</keyword>
<feature type="binding site" evidence="8">
    <location>
        <position position="104"/>
    </location>
    <ligand>
        <name>Mg(2+)</name>
        <dbReference type="ChEBI" id="CHEBI:18420"/>
    </ligand>
</feature>
<comment type="cofactor">
    <cofactor evidence="1 8">
        <name>Mg(2+)</name>
        <dbReference type="ChEBI" id="CHEBI:18420"/>
    </cofactor>
</comment>
<dbReference type="InterPro" id="IPR022907">
    <property type="entry name" value="VapC_family"/>
</dbReference>